<gene>
    <name evidence="4" type="ORF">LTLLF_203490</name>
</gene>
<dbReference type="Proteomes" id="UP000710432">
    <property type="component" value="Unassembled WGS sequence"/>
</dbReference>
<name>A0A8J6FXK4_MICOH</name>
<keyword evidence="1 2" id="KW-0728">SH3 domain</keyword>
<dbReference type="SUPFAM" id="SSF50044">
    <property type="entry name" value="SH3-domain"/>
    <property type="match status" value="1"/>
</dbReference>
<dbReference type="PANTHER" id="PTHR15591:SF11">
    <property type="entry name" value="AP-4 COMPLEX ACCESSORY SUBUNIT RUSC1"/>
    <property type="match status" value="1"/>
</dbReference>
<comment type="caution">
    <text evidence="4">The sequence shown here is derived from an EMBL/GenBank/DDBJ whole genome shotgun (WGS) entry which is preliminary data.</text>
</comment>
<accession>A0A8J6FXK4</accession>
<dbReference type="PANTHER" id="PTHR15591">
    <property type="entry name" value="RUN AND SH3 DOMAIN CONTAINING"/>
    <property type="match status" value="1"/>
</dbReference>
<dbReference type="Pfam" id="PF14604">
    <property type="entry name" value="SH3_9"/>
    <property type="match status" value="1"/>
</dbReference>
<dbReference type="InterPro" id="IPR001452">
    <property type="entry name" value="SH3_domain"/>
</dbReference>
<dbReference type="AlphaFoldDB" id="A0A8J6FXK4"/>
<evidence type="ECO:0000313" key="4">
    <source>
        <dbReference type="EMBL" id="KAH0499963.1"/>
    </source>
</evidence>
<feature type="domain" description="SH3" evidence="3">
    <location>
        <begin position="75"/>
        <end position="133"/>
    </location>
</feature>
<protein>
    <submittedName>
        <fullName evidence="4">RUN and SH3 domain-containing protein 1</fullName>
    </submittedName>
</protein>
<sequence>MGLGSFFINKNSFQYQLGRLFGVPGGPSETENGAFRSRPSSWLPPTVSVLALVKRGTSPETPPAELVKPPASQRQTDRAVWALCDHTAAGPDQLSFQRGEVLHVIATVNEDWLRCGRDGVEGLVPVGYTFLVL</sequence>
<evidence type="ECO:0000313" key="5">
    <source>
        <dbReference type="Proteomes" id="UP000710432"/>
    </source>
</evidence>
<dbReference type="InterPro" id="IPR047343">
    <property type="entry name" value="RUSC1_2"/>
</dbReference>
<dbReference type="GO" id="GO:0031410">
    <property type="term" value="C:cytoplasmic vesicle"/>
    <property type="evidence" value="ECO:0007669"/>
    <property type="project" value="TreeGrafter"/>
</dbReference>
<dbReference type="PROSITE" id="PS50002">
    <property type="entry name" value="SH3"/>
    <property type="match status" value="1"/>
</dbReference>
<dbReference type="SMART" id="SM00326">
    <property type="entry name" value="SH3"/>
    <property type="match status" value="1"/>
</dbReference>
<dbReference type="Gene3D" id="2.30.30.40">
    <property type="entry name" value="SH3 Domains"/>
    <property type="match status" value="1"/>
</dbReference>
<dbReference type="EMBL" id="JAATJU010028098">
    <property type="protein sequence ID" value="KAH0499963.1"/>
    <property type="molecule type" value="Genomic_DNA"/>
</dbReference>
<proteinExistence type="predicted"/>
<evidence type="ECO:0000259" key="3">
    <source>
        <dbReference type="PROSITE" id="PS50002"/>
    </source>
</evidence>
<dbReference type="InterPro" id="IPR036028">
    <property type="entry name" value="SH3-like_dom_sf"/>
</dbReference>
<evidence type="ECO:0000256" key="2">
    <source>
        <dbReference type="PROSITE-ProRule" id="PRU00192"/>
    </source>
</evidence>
<evidence type="ECO:0000256" key="1">
    <source>
        <dbReference type="ARBA" id="ARBA00022443"/>
    </source>
</evidence>
<reference evidence="4" key="1">
    <citation type="submission" date="2020-03" db="EMBL/GenBank/DDBJ databases">
        <title>Studies in the Genomics of Life Span.</title>
        <authorList>
            <person name="Glass D."/>
        </authorList>
    </citation>
    <scope>NUCLEOTIDE SEQUENCE</scope>
    <source>
        <strain evidence="4">LTLLF</strain>
        <tissue evidence="4">Muscle</tissue>
    </source>
</reference>
<organism evidence="4 5">
    <name type="scientific">Microtus ochrogaster</name>
    <name type="common">Prairie vole</name>
    <dbReference type="NCBI Taxonomy" id="79684"/>
    <lineage>
        <taxon>Eukaryota</taxon>
        <taxon>Metazoa</taxon>
        <taxon>Chordata</taxon>
        <taxon>Craniata</taxon>
        <taxon>Vertebrata</taxon>
        <taxon>Euteleostomi</taxon>
        <taxon>Mammalia</taxon>
        <taxon>Eutheria</taxon>
        <taxon>Euarchontoglires</taxon>
        <taxon>Glires</taxon>
        <taxon>Rodentia</taxon>
        <taxon>Myomorpha</taxon>
        <taxon>Muroidea</taxon>
        <taxon>Cricetidae</taxon>
        <taxon>Arvicolinae</taxon>
        <taxon>Microtus</taxon>
    </lineage>
</organism>